<organism evidence="2 3">
    <name type="scientific">Kolteria novifilia</name>
    <dbReference type="NCBI Taxonomy" id="2527975"/>
    <lineage>
        <taxon>Bacteria</taxon>
        <taxon>Pseudomonadati</taxon>
        <taxon>Planctomycetota</taxon>
        <taxon>Planctomycetia</taxon>
        <taxon>Kolteriales</taxon>
        <taxon>Kolteriaceae</taxon>
        <taxon>Kolteria</taxon>
    </lineage>
</organism>
<dbReference type="CDD" id="cd00198">
    <property type="entry name" value="vWFA"/>
    <property type="match status" value="1"/>
</dbReference>
<dbReference type="Pfam" id="PF01882">
    <property type="entry name" value="DUF58"/>
    <property type="match status" value="1"/>
</dbReference>
<dbReference type="InterPro" id="IPR002881">
    <property type="entry name" value="DUF58"/>
</dbReference>
<reference evidence="2 3" key="1">
    <citation type="submission" date="2019-02" db="EMBL/GenBank/DDBJ databases">
        <title>Deep-cultivation of Planctomycetes and their phenomic and genomic characterization uncovers novel biology.</title>
        <authorList>
            <person name="Wiegand S."/>
            <person name="Jogler M."/>
            <person name="Boedeker C."/>
            <person name="Pinto D."/>
            <person name="Vollmers J."/>
            <person name="Rivas-Marin E."/>
            <person name="Kohn T."/>
            <person name="Peeters S.H."/>
            <person name="Heuer A."/>
            <person name="Rast P."/>
            <person name="Oberbeckmann S."/>
            <person name="Bunk B."/>
            <person name="Jeske O."/>
            <person name="Meyerdierks A."/>
            <person name="Storesund J.E."/>
            <person name="Kallscheuer N."/>
            <person name="Luecker S."/>
            <person name="Lage O.M."/>
            <person name="Pohl T."/>
            <person name="Merkel B.J."/>
            <person name="Hornburger P."/>
            <person name="Mueller R.-W."/>
            <person name="Bruemmer F."/>
            <person name="Labrenz M."/>
            <person name="Spormann A.M."/>
            <person name="Op den Camp H."/>
            <person name="Overmann J."/>
            <person name="Amann R."/>
            <person name="Jetten M.S.M."/>
            <person name="Mascher T."/>
            <person name="Medema M.H."/>
            <person name="Devos D.P."/>
            <person name="Kaster A.-K."/>
            <person name="Ovreas L."/>
            <person name="Rohde M."/>
            <person name="Galperin M.Y."/>
            <person name="Jogler C."/>
        </authorList>
    </citation>
    <scope>NUCLEOTIDE SEQUENCE [LARGE SCALE GENOMIC DNA]</scope>
    <source>
        <strain evidence="2 3">Pan216</strain>
    </source>
</reference>
<dbReference type="OrthoDB" id="9780819at2"/>
<sequence>MSLQASVQEEILERLGNVGVTARQAVESILSGRHRSVHRGLSVEFAGHRPYQPGDDLRHLDWKVFARTDRYDVRVYEEETRLRATIVVDCSGSMEYSSGGMTKLRYARMLAAALGFLMVRQKDAVGMVLCDTEIREHLLPSSRMSNLWAMLDHLESAKPGGETSLADVLDTLADRCARHGLIIIITDAFDEVDRLVQSLKHLRFRKQEIRLYQICDPHEETFPFGGMVEFVGMENEPRLRMDGDRIRSVYQEALAEHRRQLAEGCHDVGVQFEPCRTDDDLAMVLIRTLSHLAVGGQRR</sequence>
<dbReference type="InterPro" id="IPR036465">
    <property type="entry name" value="vWFA_dom_sf"/>
</dbReference>
<accession>A0A518AZB7</accession>
<evidence type="ECO:0000313" key="3">
    <source>
        <dbReference type="Proteomes" id="UP000317093"/>
    </source>
</evidence>
<protein>
    <recommendedName>
        <fullName evidence="1">DUF58 domain-containing protein</fullName>
    </recommendedName>
</protein>
<gene>
    <name evidence="2" type="ORF">Pan216_09450</name>
</gene>
<dbReference type="Proteomes" id="UP000317093">
    <property type="component" value="Chromosome"/>
</dbReference>
<dbReference type="Gene3D" id="3.40.50.410">
    <property type="entry name" value="von Willebrand factor, type A domain"/>
    <property type="match status" value="1"/>
</dbReference>
<dbReference type="PANTHER" id="PTHR33608">
    <property type="entry name" value="BLL2464 PROTEIN"/>
    <property type="match status" value="1"/>
</dbReference>
<keyword evidence="3" id="KW-1185">Reference proteome</keyword>
<dbReference type="SUPFAM" id="SSF53300">
    <property type="entry name" value="vWA-like"/>
    <property type="match status" value="1"/>
</dbReference>
<evidence type="ECO:0000313" key="2">
    <source>
        <dbReference type="EMBL" id="QDU60108.1"/>
    </source>
</evidence>
<name>A0A518AZB7_9BACT</name>
<dbReference type="RefSeq" id="WP_145255434.1">
    <property type="nucleotide sequence ID" value="NZ_CP036279.1"/>
</dbReference>
<proteinExistence type="predicted"/>
<dbReference type="AlphaFoldDB" id="A0A518AZB7"/>
<feature type="domain" description="DUF58" evidence="1">
    <location>
        <begin position="49"/>
        <end position="259"/>
    </location>
</feature>
<dbReference type="EMBL" id="CP036279">
    <property type="protein sequence ID" value="QDU60108.1"/>
    <property type="molecule type" value="Genomic_DNA"/>
</dbReference>
<dbReference type="PANTHER" id="PTHR33608:SF7">
    <property type="entry name" value="DUF58 DOMAIN-CONTAINING PROTEIN"/>
    <property type="match status" value="1"/>
</dbReference>
<dbReference type="KEGG" id="knv:Pan216_09450"/>
<evidence type="ECO:0000259" key="1">
    <source>
        <dbReference type="Pfam" id="PF01882"/>
    </source>
</evidence>